<dbReference type="InterPro" id="IPR052513">
    <property type="entry name" value="Thioester_dehydratase-like"/>
</dbReference>
<dbReference type="SUPFAM" id="SSF50249">
    <property type="entry name" value="Nucleic acid-binding proteins"/>
    <property type="match status" value="1"/>
</dbReference>
<dbReference type="InterPro" id="IPR012340">
    <property type="entry name" value="NA-bd_OB-fold"/>
</dbReference>
<dbReference type="AlphaFoldDB" id="A0A7V7RKQ8"/>
<gene>
    <name evidence="2" type="ORF">F7732_17725</name>
</gene>
<dbReference type="PANTHER" id="PTHR34075:SF5">
    <property type="entry name" value="BLR3430 PROTEIN"/>
    <property type="match status" value="1"/>
</dbReference>
<dbReference type="PANTHER" id="PTHR34075">
    <property type="entry name" value="BLR3430 PROTEIN"/>
    <property type="match status" value="1"/>
</dbReference>
<comment type="caution">
    <text evidence="2">The sequence shown here is derived from an EMBL/GenBank/DDBJ whole genome shotgun (WGS) entry which is preliminary data.</text>
</comment>
<evidence type="ECO:0000259" key="1">
    <source>
        <dbReference type="Pfam" id="PF01796"/>
    </source>
</evidence>
<dbReference type="Proteomes" id="UP000441354">
    <property type="component" value="Unassembled WGS sequence"/>
</dbReference>
<accession>A0A7V7RKQ8</accession>
<proteinExistence type="predicted"/>
<dbReference type="Pfam" id="PF01796">
    <property type="entry name" value="OB_ChsH2_C"/>
    <property type="match status" value="1"/>
</dbReference>
<name>A0A7V7RKQ8_9BACI</name>
<dbReference type="RefSeq" id="WP_151575431.1">
    <property type="nucleotide sequence ID" value="NZ_WBOT01000006.1"/>
</dbReference>
<protein>
    <recommendedName>
        <fullName evidence="1">ChsH2 C-terminal OB-fold domain-containing protein</fullName>
    </recommendedName>
</protein>
<organism evidence="2 3">
    <name type="scientific">Bacillus mesophilum</name>
    <dbReference type="NCBI Taxonomy" id="1071718"/>
    <lineage>
        <taxon>Bacteria</taxon>
        <taxon>Bacillati</taxon>
        <taxon>Bacillota</taxon>
        <taxon>Bacilli</taxon>
        <taxon>Bacillales</taxon>
        <taxon>Bacillaceae</taxon>
        <taxon>Bacillus</taxon>
    </lineage>
</organism>
<reference evidence="2 3" key="1">
    <citation type="journal article" date="2014" name="Arch. Microbiol.">
        <title>Bacillus mesophilum sp. nov., strain IITR-54T, a novel 4-chlorobiphenyl dechlorinating bacterium.</title>
        <authorList>
            <person name="Manickam N."/>
            <person name="Singh N.K."/>
            <person name="Bajaj A."/>
            <person name="Kumar R.M."/>
            <person name="Kaur G."/>
            <person name="Kaur N."/>
            <person name="Bala M."/>
            <person name="Kumar A."/>
            <person name="Mayilraj S."/>
        </authorList>
    </citation>
    <scope>NUCLEOTIDE SEQUENCE [LARGE SCALE GENOMIC DNA]</scope>
    <source>
        <strain evidence="2 3">IITR-54</strain>
    </source>
</reference>
<keyword evidence="3" id="KW-1185">Reference proteome</keyword>
<sequence length="103" mass="11595">MANIQVFECTGCQKQFVQRKWLCPVCKGTSFTKTAEEGDGKVFSFTRIHVTSKEYAHLAPYTVALIDTPSGLRVTGRLSEEVQINDEVKCVEKDGDAYIFERV</sequence>
<evidence type="ECO:0000313" key="3">
    <source>
        <dbReference type="Proteomes" id="UP000441354"/>
    </source>
</evidence>
<dbReference type="OrthoDB" id="5514845at2"/>
<dbReference type="EMBL" id="WBOT01000006">
    <property type="protein sequence ID" value="KAB2331049.1"/>
    <property type="molecule type" value="Genomic_DNA"/>
</dbReference>
<feature type="domain" description="ChsH2 C-terminal OB-fold" evidence="1">
    <location>
        <begin position="38"/>
        <end position="89"/>
    </location>
</feature>
<evidence type="ECO:0000313" key="2">
    <source>
        <dbReference type="EMBL" id="KAB2331049.1"/>
    </source>
</evidence>
<dbReference type="InterPro" id="IPR002878">
    <property type="entry name" value="ChsH2_C"/>
</dbReference>